<dbReference type="InterPro" id="IPR019292">
    <property type="entry name" value="McrC"/>
</dbReference>
<dbReference type="AlphaFoldDB" id="A0A9Q4L8Z7"/>
<organism evidence="1 2">
    <name type="scientific">Natrinema salsiterrestre</name>
    <dbReference type="NCBI Taxonomy" id="2950540"/>
    <lineage>
        <taxon>Archaea</taxon>
        <taxon>Methanobacteriati</taxon>
        <taxon>Methanobacteriota</taxon>
        <taxon>Stenosarchaea group</taxon>
        <taxon>Halobacteria</taxon>
        <taxon>Halobacteriales</taxon>
        <taxon>Natrialbaceae</taxon>
        <taxon>Natrinema</taxon>
    </lineage>
</organism>
<protein>
    <submittedName>
        <fullName evidence="1">McrC family protein</fullName>
    </submittedName>
</protein>
<dbReference type="EMBL" id="JAMQOT010000013">
    <property type="protein sequence ID" value="MDF9748220.1"/>
    <property type="molecule type" value="Genomic_DNA"/>
</dbReference>
<dbReference type="PANTHER" id="PTHR38733:SF1">
    <property type="entry name" value="TYPE IV METHYL-DIRECTED RESTRICTION ENZYME ECOKMCRBC"/>
    <property type="match status" value="1"/>
</dbReference>
<evidence type="ECO:0000313" key="2">
    <source>
        <dbReference type="Proteomes" id="UP001154061"/>
    </source>
</evidence>
<keyword evidence="2" id="KW-1185">Reference proteome</keyword>
<gene>
    <name evidence="1" type="ORF">NDI89_21865</name>
</gene>
<dbReference type="Pfam" id="PF10117">
    <property type="entry name" value="McrBC"/>
    <property type="match status" value="1"/>
</dbReference>
<proteinExistence type="predicted"/>
<reference evidence="1" key="1">
    <citation type="submission" date="2022-06" db="EMBL/GenBank/DDBJ databases">
        <title>Natrinema sp. a new haloarchaeum isolate from saline soil.</title>
        <authorList>
            <person name="Strakova D."/>
            <person name="Galisteo C."/>
            <person name="Sanchez-Porro C."/>
            <person name="Ventosa A."/>
        </authorList>
    </citation>
    <scope>NUCLEOTIDE SEQUENCE</scope>
    <source>
        <strain evidence="1">S1CR25-10</strain>
    </source>
</reference>
<accession>A0A9Q4L8Z7</accession>
<comment type="caution">
    <text evidence="1">The sequence shown here is derived from an EMBL/GenBank/DDBJ whole genome shotgun (WGS) entry which is preliminary data.</text>
</comment>
<sequence>MASTEQGPLRTIELAEHETSHPLDLPEAVLETIDSKLNRSKHRLTYEYTADGQVRLRTSSYVGLVSLPEGTQVRIRPKAAGGNFLRLLLYAQGASSATIDSTVEALSGDLFLDAIGALFLERLEELIQRGLGKDYRTQESRESHLRGRLDVQRQLSRGDVVTTQFDVEYQELTHDTVPNQAVLYATHLLTQLVDEQSLQGSLRQREQQLRRDVTLRPVPLSELDAVHLDRRTQYYEDILRLAELVIQSTFVDNFRSGTRETYGMLVNMNRIFEATVERAACDALEGTAWTMDAQSRLDRLVTGGNPSINMYPDFVISDPNGNLELVGDAKWKTGRPSQSDIYQLTSYQLADDVPGLLLYPSQDGSVETEYRVDDRLPLHLRELPTGADVSNFSSFANRLSDVLKQELEAVGMNIS</sequence>
<name>A0A9Q4L8Z7_9EURY</name>
<dbReference type="PANTHER" id="PTHR38733">
    <property type="entry name" value="PROTEIN MCRC"/>
    <property type="match status" value="1"/>
</dbReference>
<evidence type="ECO:0000313" key="1">
    <source>
        <dbReference type="EMBL" id="MDF9748220.1"/>
    </source>
</evidence>
<dbReference type="RefSeq" id="WP_277524783.1">
    <property type="nucleotide sequence ID" value="NZ_JAMQOT010000013.1"/>
</dbReference>
<dbReference type="Proteomes" id="UP001154061">
    <property type="component" value="Unassembled WGS sequence"/>
</dbReference>